<dbReference type="OrthoDB" id="3483802at2"/>
<evidence type="ECO:0000313" key="9">
    <source>
        <dbReference type="EMBL" id="OKA04063.1"/>
    </source>
</evidence>
<reference evidence="8 10" key="1">
    <citation type="submission" date="2015-12" db="EMBL/GenBank/DDBJ databases">
        <title>Amycolatopsis regifaucium genome sequencing and assembly.</title>
        <authorList>
            <person name="Mayilraj S."/>
        </authorList>
    </citation>
    <scope>NUCLEOTIDE SEQUENCE [LARGE SCALE GENOMIC DNA]</scope>
    <source>
        <strain evidence="8 10">GY080</strain>
    </source>
</reference>
<reference evidence="9 11" key="2">
    <citation type="submission" date="2016-11" db="EMBL/GenBank/DDBJ databases">
        <title>Genome sequencing of Amycolatopsis regifaucium.</title>
        <authorList>
            <person name="Mayilraj S."/>
            <person name="Kaur N."/>
        </authorList>
    </citation>
    <scope>NUCLEOTIDE SEQUENCE [LARGE SCALE GENOMIC DNA]</scope>
    <source>
        <strain evidence="9 11">GY080</strain>
    </source>
</reference>
<keyword evidence="11" id="KW-1185">Reference proteome</keyword>
<feature type="transmembrane region" description="Helical" evidence="7">
    <location>
        <begin position="33"/>
        <end position="57"/>
    </location>
</feature>
<evidence type="ECO:0000313" key="8">
    <source>
        <dbReference type="EMBL" id="KZB85040.1"/>
    </source>
</evidence>
<comment type="caution">
    <text evidence="8">The sequence shown here is derived from an EMBL/GenBank/DDBJ whole genome shotgun (WGS) entry which is preliminary data.</text>
</comment>
<evidence type="ECO:0000256" key="3">
    <source>
        <dbReference type="ARBA" id="ARBA00022475"/>
    </source>
</evidence>
<dbReference type="InterPro" id="IPR007341">
    <property type="entry name" value="Transgly_assoc"/>
</dbReference>
<protein>
    <submittedName>
        <fullName evidence="8">Transglycosylase</fullName>
    </submittedName>
</protein>
<accession>A0A154MLW8</accession>
<dbReference type="Proteomes" id="UP000076321">
    <property type="component" value="Unassembled WGS sequence"/>
</dbReference>
<dbReference type="RefSeq" id="WP_037307283.1">
    <property type="nucleotide sequence ID" value="NZ_FOPQ01000007.1"/>
</dbReference>
<keyword evidence="5 7" id="KW-1133">Transmembrane helix</keyword>
<organism evidence="8 10">
    <name type="scientific">Amycolatopsis regifaucium</name>
    <dbReference type="NCBI Taxonomy" id="546365"/>
    <lineage>
        <taxon>Bacteria</taxon>
        <taxon>Bacillati</taxon>
        <taxon>Actinomycetota</taxon>
        <taxon>Actinomycetes</taxon>
        <taxon>Pseudonocardiales</taxon>
        <taxon>Pseudonocardiaceae</taxon>
        <taxon>Amycolatopsis</taxon>
    </lineage>
</organism>
<evidence type="ECO:0000256" key="1">
    <source>
        <dbReference type="ARBA" id="ARBA00004651"/>
    </source>
</evidence>
<keyword evidence="4 7" id="KW-0812">Transmembrane</keyword>
<evidence type="ECO:0000256" key="2">
    <source>
        <dbReference type="ARBA" id="ARBA00011006"/>
    </source>
</evidence>
<feature type="transmembrane region" description="Helical" evidence="7">
    <location>
        <begin position="6"/>
        <end position="26"/>
    </location>
</feature>
<dbReference type="PANTHER" id="PTHR33884">
    <property type="entry name" value="UPF0410 PROTEIN YMGE"/>
    <property type="match status" value="1"/>
</dbReference>
<dbReference type="GO" id="GO:0005886">
    <property type="term" value="C:plasma membrane"/>
    <property type="evidence" value="ECO:0007669"/>
    <property type="project" value="UniProtKB-SubCell"/>
</dbReference>
<comment type="subcellular location">
    <subcellularLocation>
        <location evidence="1">Cell membrane</location>
        <topology evidence="1">Multi-pass membrane protein</topology>
    </subcellularLocation>
</comment>
<dbReference type="EMBL" id="LOBU02000024">
    <property type="protein sequence ID" value="OKA04063.1"/>
    <property type="molecule type" value="Genomic_DNA"/>
</dbReference>
<comment type="similarity">
    <text evidence="2">Belongs to the UPF0410 family.</text>
</comment>
<evidence type="ECO:0000256" key="4">
    <source>
        <dbReference type="ARBA" id="ARBA00022692"/>
    </source>
</evidence>
<dbReference type="PANTHER" id="PTHR33884:SF3">
    <property type="entry name" value="UPF0410 PROTEIN YMGE"/>
    <property type="match status" value="1"/>
</dbReference>
<gene>
    <name evidence="9" type="ORF">ATP06_0233075</name>
    <name evidence="8" type="ORF">AVL48_02220</name>
</gene>
<evidence type="ECO:0000256" key="6">
    <source>
        <dbReference type="ARBA" id="ARBA00023136"/>
    </source>
</evidence>
<dbReference type="AlphaFoldDB" id="A0A154MLW8"/>
<sequence length="98" mass="10106">MLGGLWGIITTIVVGLILGVIGRMLASGDQKIPMWLTIVVGIIAAFIGNWLAGVFGVRDTPGIDWIRHAFQVGAAVVGVIAAAAIYAKVKGGGHRAVT</sequence>
<keyword evidence="6 7" id="KW-0472">Membrane</keyword>
<evidence type="ECO:0000313" key="10">
    <source>
        <dbReference type="Proteomes" id="UP000076321"/>
    </source>
</evidence>
<dbReference type="Proteomes" id="UP000186883">
    <property type="component" value="Unassembled WGS sequence"/>
</dbReference>
<dbReference type="EMBL" id="LQCI01000012">
    <property type="protein sequence ID" value="KZB85040.1"/>
    <property type="molecule type" value="Genomic_DNA"/>
</dbReference>
<keyword evidence="3" id="KW-1003">Cell membrane</keyword>
<feature type="transmembrane region" description="Helical" evidence="7">
    <location>
        <begin position="69"/>
        <end position="87"/>
    </location>
</feature>
<name>A0A154MLW8_9PSEU</name>
<evidence type="ECO:0000256" key="7">
    <source>
        <dbReference type="SAM" id="Phobius"/>
    </source>
</evidence>
<evidence type="ECO:0000313" key="11">
    <source>
        <dbReference type="Proteomes" id="UP000186883"/>
    </source>
</evidence>
<proteinExistence type="inferred from homology"/>
<evidence type="ECO:0000256" key="5">
    <source>
        <dbReference type="ARBA" id="ARBA00022989"/>
    </source>
</evidence>